<comment type="caution">
    <text evidence="3">The sequence shown here is derived from an EMBL/GenBank/DDBJ whole genome shotgun (WGS) entry which is preliminary data.</text>
</comment>
<dbReference type="Proteomes" id="UP000324800">
    <property type="component" value="Unassembled WGS sequence"/>
</dbReference>
<evidence type="ECO:0000256" key="1">
    <source>
        <dbReference type="RuleBase" id="RU000487"/>
    </source>
</evidence>
<dbReference type="FunFam" id="3.30.420.40:FF:000058">
    <property type="entry name" value="Putative actin-related protein 5"/>
    <property type="match status" value="1"/>
</dbReference>
<dbReference type="Pfam" id="PF00022">
    <property type="entry name" value="Actin"/>
    <property type="match status" value="1"/>
</dbReference>
<comment type="similarity">
    <text evidence="1">Belongs to the actin family.</text>
</comment>
<dbReference type="InterPro" id="IPR043129">
    <property type="entry name" value="ATPase_NBD"/>
</dbReference>
<dbReference type="SUPFAM" id="SSF56112">
    <property type="entry name" value="Protein kinase-like (PK-like)"/>
    <property type="match status" value="1"/>
</dbReference>
<dbReference type="OrthoDB" id="5132116at2759"/>
<dbReference type="SMART" id="SM00268">
    <property type="entry name" value="ACTIN"/>
    <property type="match status" value="1"/>
</dbReference>
<dbReference type="Gene3D" id="3.90.640.10">
    <property type="entry name" value="Actin, Chain A, domain 4"/>
    <property type="match status" value="1"/>
</dbReference>
<reference evidence="3 4" key="1">
    <citation type="submission" date="2019-03" db="EMBL/GenBank/DDBJ databases">
        <title>Single cell metagenomics reveals metabolic interactions within the superorganism composed of flagellate Streblomastix strix and complex community of Bacteroidetes bacteria on its surface.</title>
        <authorList>
            <person name="Treitli S.C."/>
            <person name="Kolisko M."/>
            <person name="Husnik F."/>
            <person name="Keeling P."/>
            <person name="Hampl V."/>
        </authorList>
    </citation>
    <scope>NUCLEOTIDE SEQUENCE [LARGE SCALE GENOMIC DNA]</scope>
    <source>
        <strain evidence="3">ST1C</strain>
    </source>
</reference>
<dbReference type="FunFam" id="3.30.420.40:FF:000050">
    <property type="entry name" value="Actin, alpha skeletal muscle"/>
    <property type="match status" value="1"/>
</dbReference>
<dbReference type="SUPFAM" id="SSF53067">
    <property type="entry name" value="Actin-like ATPase domain"/>
    <property type="match status" value="2"/>
</dbReference>
<proteinExistence type="inferred from homology"/>
<dbReference type="PANTHER" id="PTHR11937">
    <property type="entry name" value="ACTIN"/>
    <property type="match status" value="1"/>
</dbReference>
<evidence type="ECO:0000313" key="4">
    <source>
        <dbReference type="Proteomes" id="UP000324800"/>
    </source>
</evidence>
<name>A0A5J4VVE6_9EUKA</name>
<dbReference type="InterPro" id="IPR011009">
    <property type="entry name" value="Kinase-like_dom_sf"/>
</dbReference>
<dbReference type="FunFam" id="3.90.640.10:FF:000007">
    <property type="entry name" value="Actin like 7B"/>
    <property type="match status" value="1"/>
</dbReference>
<dbReference type="AlphaFoldDB" id="A0A5J4VVE6"/>
<dbReference type="InterPro" id="IPR004000">
    <property type="entry name" value="Actin"/>
</dbReference>
<feature type="region of interest" description="Disordered" evidence="2">
    <location>
        <begin position="215"/>
        <end position="292"/>
    </location>
</feature>
<dbReference type="PRINTS" id="PR00190">
    <property type="entry name" value="ACTIN"/>
</dbReference>
<accession>A0A5J4VVE6</accession>
<evidence type="ECO:0000256" key="2">
    <source>
        <dbReference type="SAM" id="MobiDB-lite"/>
    </source>
</evidence>
<gene>
    <name evidence="3" type="ORF">EZS28_017937</name>
</gene>
<dbReference type="Gene3D" id="1.10.510.10">
    <property type="entry name" value="Transferase(Phosphotransferase) domain 1"/>
    <property type="match status" value="1"/>
</dbReference>
<dbReference type="Gene3D" id="3.30.420.40">
    <property type="match status" value="2"/>
</dbReference>
<organism evidence="3 4">
    <name type="scientific">Streblomastix strix</name>
    <dbReference type="NCBI Taxonomy" id="222440"/>
    <lineage>
        <taxon>Eukaryota</taxon>
        <taxon>Metamonada</taxon>
        <taxon>Preaxostyla</taxon>
        <taxon>Oxymonadida</taxon>
        <taxon>Streblomastigidae</taxon>
        <taxon>Streblomastix</taxon>
    </lineage>
</organism>
<sequence length="666" mass="75413">MDGTKTMLLPVTISYVAAECLNEYTCFPFVPIISNNFFNLSEIWPLLAGIIMSSFDLNASYLFSLMDRPCLLSILSIHSNSTDLRNIEESYGLDVCTNIIQTLFSVKDDIVWDLLTKLLAFDRHKRISASDALKHEFFTGEQALKEVSDEAKRIALESYVLQQNGDMSITIYDTQANFILTQTEVKEYIDIDPEAEYKQIQQIISLIPQKKKHSAKSLLKKTPSPSPSPDKEIIQQQQLIQSQSSSSQQQSLLLPPPPSSPSQQQQQKNSSPEPKCELTLYEPIGSSSVTEKAEEDIGEYSVVIDNGSGTIKVGYSGDEQPQNMFPSVVGKLNKEFVKVKPKSRDYYIGSDILRRPSVMELRNPIERGIINNWDDMEKIWHYSFHKILHTEPDQHPLLVSETPLNSKQNRQILAQILFEKFSVKQLYIKNTGVLSLLGTGRKTGLVLESGDGVTCAVPIQSTITLAQSIIRMDYAGQEITDYLRRILGELGLQFQTSRERDIVRDIKEKLCYVALDYDAEMKKEPEQINKSFEMPDGQMITINNQLFRSTETLFQSNLIGLNLPGIHQMVFQSVMQSKEKYHKDLFQNVILSGGSTIFRGIEERLNKEFRLLSPETEIKVSAPPNRDKLAWLGGSVLASQSIFQQLCISKAEYDEKGPDVIYNKCQ</sequence>
<dbReference type="EMBL" id="SNRW01004762">
    <property type="protein sequence ID" value="KAA6386538.1"/>
    <property type="molecule type" value="Genomic_DNA"/>
</dbReference>
<protein>
    <submittedName>
        <fullName evidence="3">Putative Actin</fullName>
    </submittedName>
</protein>
<feature type="compositionally biased region" description="Low complexity" evidence="2">
    <location>
        <begin position="234"/>
        <end position="253"/>
    </location>
</feature>
<evidence type="ECO:0000313" key="3">
    <source>
        <dbReference type="EMBL" id="KAA6386538.1"/>
    </source>
</evidence>